<proteinExistence type="predicted"/>
<dbReference type="Proteomes" id="UP000220251">
    <property type="component" value="Unassembled WGS sequence"/>
</dbReference>
<reference evidence="2" key="1">
    <citation type="submission" date="2015-06" db="EMBL/GenBank/DDBJ databases">
        <authorList>
            <person name="Bertelli C."/>
        </authorList>
    </citation>
    <scope>NUCLEOTIDE SEQUENCE [LARGE SCALE GENOMIC DNA]</scope>
    <source>
        <strain evidence="2">CRIB-30</strain>
    </source>
</reference>
<sequence>MPAIEYYLDPAHFDLVTPDGKIISMQRIDDKTLEAIVFIENISPVFVGFQIDPQLIFFNVKSTLAQVGVDGIGMEYKLDQKSRSAEVRVQLRAIGELAKEMLKYIAVGAEIGKLFAADDRRRVRDPEYLSRMFGRADRWGRPLLSLGGLHGSDDLILDKIDGRTVAYLSLQVGRVTYSKEMLGFLPTLGKALVSNIKTRNMMRLHQEWHPHLPRNITDEELLLVRTLPLHIRTVFARVVDNLLADGYKHTSASILQPDTKASGDIYELFGGSKRELSDIPLEFYTLEPYREHVFFSDRDQLQSALENDDALFNAFATAPGTLQERAATFVVKGNQLLNLTAEDWIVRETRSFDFPGTTHIERQAQLVERYIEQQPTYPFLKSINDGAITSQGILMTRYFPSPLLKRMLLGDMTQRFLKGIYFQYPSLSGDGFFSSEDRALLHDLEKFAIPVFWVDDSTKKILRYAEKGGRDTGMFVPLSQLDTFHKATSIGIYGSNLMRGDFEIELRELLEGLLKMRETVNHPLLGKDKPLALITGGGPGAMEVGNKVATELGILSCANIVDFRPKQGGVVNEQNQNPFVQAKMTYRLDKLVERQAEFYLDLPIFLVGGIGTDFEFSLEEVRRKVGAQSPTPIILFGGSDYWKKKVTSRFQLNLESGTIKGSEWLSNGFFAIQSAAEGIEVYRQFLTGNLLIGKEGPIYPNGFVDMAHDKLALKQPT</sequence>
<dbReference type="RefSeq" id="WP_239414336.1">
    <property type="nucleotide sequence ID" value="NZ_CWGJ01000011.1"/>
</dbReference>
<evidence type="ECO:0000313" key="2">
    <source>
        <dbReference type="Proteomes" id="UP000220251"/>
    </source>
</evidence>
<protein>
    <submittedName>
        <fullName evidence="1">Uncharacterized protein</fullName>
    </submittedName>
</protein>
<accession>A0A0H5DQU9</accession>
<gene>
    <name evidence="1" type="ORF">ELAC_0620</name>
</gene>
<dbReference type="Gene3D" id="3.40.50.450">
    <property type="match status" value="1"/>
</dbReference>
<keyword evidence="2" id="KW-1185">Reference proteome</keyword>
<dbReference type="AlphaFoldDB" id="A0A0H5DQU9"/>
<dbReference type="EMBL" id="CWGJ01000011">
    <property type="protein sequence ID" value="CRX37974.1"/>
    <property type="molecule type" value="Genomic_DNA"/>
</dbReference>
<organism evidence="1 2">
    <name type="scientific">Estrella lausannensis</name>
    <dbReference type="NCBI Taxonomy" id="483423"/>
    <lineage>
        <taxon>Bacteria</taxon>
        <taxon>Pseudomonadati</taxon>
        <taxon>Chlamydiota</taxon>
        <taxon>Chlamydiia</taxon>
        <taxon>Parachlamydiales</taxon>
        <taxon>Candidatus Criblamydiaceae</taxon>
        <taxon>Estrella</taxon>
    </lineage>
</organism>
<name>A0A0H5DQU9_9BACT</name>
<dbReference type="SUPFAM" id="SSF102405">
    <property type="entry name" value="MCP/YpsA-like"/>
    <property type="match status" value="1"/>
</dbReference>
<evidence type="ECO:0000313" key="1">
    <source>
        <dbReference type="EMBL" id="CRX37974.1"/>
    </source>
</evidence>